<dbReference type="GO" id="GO:0030313">
    <property type="term" value="C:cell envelope"/>
    <property type="evidence" value="ECO:0007669"/>
    <property type="project" value="UniProtKB-SubCell"/>
</dbReference>
<feature type="domain" description="YknX-like alpha-helical hairpin" evidence="5">
    <location>
        <begin position="95"/>
        <end position="179"/>
    </location>
</feature>
<organism evidence="9 10">
    <name type="scientific">Neobacillus notoginsengisoli</name>
    <dbReference type="NCBI Taxonomy" id="1578198"/>
    <lineage>
        <taxon>Bacteria</taxon>
        <taxon>Bacillati</taxon>
        <taxon>Bacillota</taxon>
        <taxon>Bacilli</taxon>
        <taxon>Bacillales</taxon>
        <taxon>Bacillaceae</taxon>
        <taxon>Neobacillus</taxon>
    </lineage>
</organism>
<dbReference type="GO" id="GO:0016020">
    <property type="term" value="C:membrane"/>
    <property type="evidence" value="ECO:0007669"/>
    <property type="project" value="InterPro"/>
</dbReference>
<keyword evidence="3 4" id="KW-0175">Coiled coil</keyword>
<name>A0A417YVW1_9BACI</name>
<evidence type="ECO:0000313" key="10">
    <source>
        <dbReference type="Proteomes" id="UP000284416"/>
    </source>
</evidence>
<dbReference type="Gene3D" id="2.40.30.170">
    <property type="match status" value="1"/>
</dbReference>
<dbReference type="EMBL" id="QWEG01000004">
    <property type="protein sequence ID" value="RHW41522.1"/>
    <property type="molecule type" value="Genomic_DNA"/>
</dbReference>
<protein>
    <submittedName>
        <fullName evidence="9">Efflux RND transporter periplasmic adaptor subunit</fullName>
    </submittedName>
</protein>
<evidence type="ECO:0000256" key="3">
    <source>
        <dbReference type="ARBA" id="ARBA00023054"/>
    </source>
</evidence>
<evidence type="ECO:0000313" key="9">
    <source>
        <dbReference type="EMBL" id="RHW41522.1"/>
    </source>
</evidence>
<gene>
    <name evidence="9" type="ORF">D1B31_07305</name>
</gene>
<keyword evidence="10" id="KW-1185">Reference proteome</keyword>
<dbReference type="InterPro" id="IPR058639">
    <property type="entry name" value="BSH_YknX-like"/>
</dbReference>
<dbReference type="PANTHER" id="PTHR32347:SF14">
    <property type="entry name" value="EFFLUX SYSTEM COMPONENT YKNX-RELATED"/>
    <property type="match status" value="1"/>
</dbReference>
<proteinExistence type="inferred from homology"/>
<feature type="domain" description="YknX-like C-terminal permuted SH3-like" evidence="7">
    <location>
        <begin position="304"/>
        <end position="372"/>
    </location>
</feature>
<evidence type="ECO:0000256" key="1">
    <source>
        <dbReference type="ARBA" id="ARBA00004196"/>
    </source>
</evidence>
<feature type="domain" description="YknX-like beta-barrel" evidence="8">
    <location>
        <begin position="218"/>
        <end position="297"/>
    </location>
</feature>
<dbReference type="InterPro" id="IPR050465">
    <property type="entry name" value="UPF0194_transport"/>
</dbReference>
<evidence type="ECO:0000256" key="4">
    <source>
        <dbReference type="SAM" id="Coils"/>
    </source>
</evidence>
<reference evidence="9 10" key="1">
    <citation type="journal article" date="2017" name="Int. J. Syst. Evol. Microbiol.">
        <title>Bacillus notoginsengisoli sp. nov., a novel bacterium isolated from the rhizosphere of Panax notoginseng.</title>
        <authorList>
            <person name="Zhang M.Y."/>
            <person name="Cheng J."/>
            <person name="Cai Y."/>
            <person name="Zhang T.Y."/>
            <person name="Wu Y.Y."/>
            <person name="Manikprabhu D."/>
            <person name="Li W.J."/>
            <person name="Zhang Y.X."/>
        </authorList>
    </citation>
    <scope>NUCLEOTIDE SEQUENCE [LARGE SCALE GENOMIC DNA]</scope>
    <source>
        <strain evidence="9 10">JCM 30743</strain>
    </source>
</reference>
<dbReference type="InterPro" id="IPR058637">
    <property type="entry name" value="YknX-like_C"/>
</dbReference>
<dbReference type="Proteomes" id="UP000284416">
    <property type="component" value="Unassembled WGS sequence"/>
</dbReference>
<evidence type="ECO:0000259" key="6">
    <source>
        <dbReference type="Pfam" id="PF25984"/>
    </source>
</evidence>
<sequence>MKKKILIGSLITVVLLSMIGVSVYREVYAQGPIVKVMEVKQDEISSYLMVPGSVALEEEQAVYLSPERGTLKDILVEEGQSIKKGTVLAKFENAQLQLEAEQNTLSLESNNMKITQLKKQLSDLEKQETELSSGLLPDPAAEAQITGQISQVEMELKVAELELKQANLQKESIEKRTGELEIKSTIDGMVLLVDESASLSAAAGAQPIVLVGKMEGLIAKGLLSEYDTLKVSVGQKVILRSDAVPDQNWPGEVTKVSTLPDSQAAMAGSQAVQYPVLVKLSGKNPVLKPGFQVIMEIETEKKTAIVLPESAIVDEEDAQYVYVVKKGIAHKKEVKTGIMTGSKVEITEGVKEKDKVIANPPAKMKDGMEVTVK</sequence>
<dbReference type="NCBIfam" id="TIGR01730">
    <property type="entry name" value="RND_mfp"/>
    <property type="match status" value="1"/>
</dbReference>
<dbReference type="AlphaFoldDB" id="A0A417YVW1"/>
<evidence type="ECO:0000259" key="5">
    <source>
        <dbReference type="Pfam" id="PF25982"/>
    </source>
</evidence>
<dbReference type="Gene3D" id="2.40.50.100">
    <property type="match status" value="1"/>
</dbReference>
<comment type="caution">
    <text evidence="9">The sequence shown here is derived from an EMBL/GenBank/DDBJ whole genome shotgun (WGS) entry which is preliminary data.</text>
</comment>
<feature type="coiled-coil region" evidence="4">
    <location>
        <begin position="91"/>
        <end position="183"/>
    </location>
</feature>
<dbReference type="InterPro" id="IPR058636">
    <property type="entry name" value="Beta-barrel_YknX"/>
</dbReference>
<dbReference type="RefSeq" id="WP_118920106.1">
    <property type="nucleotide sequence ID" value="NZ_QWEG01000004.1"/>
</dbReference>
<dbReference type="OrthoDB" id="85226at2"/>
<dbReference type="Gene3D" id="2.40.420.20">
    <property type="match status" value="1"/>
</dbReference>
<accession>A0A417YVW1</accession>
<dbReference type="Pfam" id="PF25984">
    <property type="entry name" value="BSH_YknX"/>
    <property type="match status" value="1"/>
</dbReference>
<dbReference type="InterPro" id="IPR006143">
    <property type="entry name" value="RND_pump_MFP"/>
</dbReference>
<evidence type="ECO:0000256" key="2">
    <source>
        <dbReference type="ARBA" id="ARBA00009477"/>
    </source>
</evidence>
<dbReference type="GO" id="GO:0022857">
    <property type="term" value="F:transmembrane transporter activity"/>
    <property type="evidence" value="ECO:0007669"/>
    <property type="project" value="InterPro"/>
</dbReference>
<dbReference type="Pfam" id="PF25989">
    <property type="entry name" value="YknX_C"/>
    <property type="match status" value="1"/>
</dbReference>
<dbReference type="InterPro" id="IPR058638">
    <property type="entry name" value="HH_YknX-like"/>
</dbReference>
<dbReference type="PANTHER" id="PTHR32347">
    <property type="entry name" value="EFFLUX SYSTEM COMPONENT YKNX-RELATED"/>
    <property type="match status" value="1"/>
</dbReference>
<dbReference type="Pfam" id="PF25982">
    <property type="entry name" value="HH_YknX"/>
    <property type="match status" value="1"/>
</dbReference>
<evidence type="ECO:0000259" key="8">
    <source>
        <dbReference type="Pfam" id="PF25990"/>
    </source>
</evidence>
<dbReference type="Pfam" id="PF25990">
    <property type="entry name" value="Beta-barrel_YknX"/>
    <property type="match status" value="1"/>
</dbReference>
<comment type="subcellular location">
    <subcellularLocation>
        <location evidence="1">Cell envelope</location>
    </subcellularLocation>
</comment>
<evidence type="ECO:0000259" key="7">
    <source>
        <dbReference type="Pfam" id="PF25989"/>
    </source>
</evidence>
<comment type="similarity">
    <text evidence="2">Belongs to the membrane fusion protein (MFP) (TC 8.A.1) family.</text>
</comment>
<feature type="domain" description="YknX-like barrel-sandwich hybrid" evidence="6">
    <location>
        <begin position="60"/>
        <end position="212"/>
    </location>
</feature>